<feature type="repeat" description="TPR" evidence="3">
    <location>
        <begin position="96"/>
        <end position="129"/>
    </location>
</feature>
<name>A0AAV2YMA9_9STRA</name>
<dbReference type="InterPro" id="IPR011990">
    <property type="entry name" value="TPR-like_helical_dom_sf"/>
</dbReference>
<evidence type="ECO:0000256" key="1">
    <source>
        <dbReference type="ARBA" id="ARBA00022737"/>
    </source>
</evidence>
<dbReference type="SMART" id="SM00028">
    <property type="entry name" value="TPR"/>
    <property type="match status" value="4"/>
</dbReference>
<organism evidence="5 6">
    <name type="scientific">Lagenidium giganteum</name>
    <dbReference type="NCBI Taxonomy" id="4803"/>
    <lineage>
        <taxon>Eukaryota</taxon>
        <taxon>Sar</taxon>
        <taxon>Stramenopiles</taxon>
        <taxon>Oomycota</taxon>
        <taxon>Peronosporomycetes</taxon>
        <taxon>Pythiales</taxon>
        <taxon>Pythiaceae</taxon>
    </lineage>
</organism>
<keyword evidence="6" id="KW-1185">Reference proteome</keyword>
<dbReference type="Gene3D" id="1.25.40.10">
    <property type="entry name" value="Tetratricopeptide repeat domain"/>
    <property type="match status" value="1"/>
</dbReference>
<proteinExistence type="predicted"/>
<evidence type="ECO:0000256" key="2">
    <source>
        <dbReference type="ARBA" id="ARBA00022803"/>
    </source>
</evidence>
<dbReference type="Proteomes" id="UP001146120">
    <property type="component" value="Unassembled WGS sequence"/>
</dbReference>
<dbReference type="SUPFAM" id="SSF48452">
    <property type="entry name" value="TPR-like"/>
    <property type="match status" value="1"/>
</dbReference>
<dbReference type="PROSITE" id="PS50005">
    <property type="entry name" value="TPR"/>
    <property type="match status" value="1"/>
</dbReference>
<dbReference type="Pfam" id="PF13374">
    <property type="entry name" value="TPR_10"/>
    <property type="match status" value="1"/>
</dbReference>
<dbReference type="PANTHER" id="PTHR45641">
    <property type="entry name" value="TETRATRICOPEPTIDE REPEAT PROTEIN (AFU_ORTHOLOGUE AFUA_6G03870)"/>
    <property type="match status" value="1"/>
</dbReference>
<evidence type="ECO:0000256" key="4">
    <source>
        <dbReference type="SAM" id="MobiDB-lite"/>
    </source>
</evidence>
<feature type="compositionally biased region" description="Polar residues" evidence="4">
    <location>
        <begin position="723"/>
        <end position="743"/>
    </location>
</feature>
<protein>
    <submittedName>
        <fullName evidence="5">Uncharacterized protein</fullName>
    </submittedName>
</protein>
<comment type="caution">
    <text evidence="5">The sequence shown here is derived from an EMBL/GenBank/DDBJ whole genome shotgun (WGS) entry which is preliminary data.</text>
</comment>
<dbReference type="InterPro" id="IPR019734">
    <property type="entry name" value="TPR_rpt"/>
</dbReference>
<sequence length="970" mass="106611">MSRLELEALHRLDEECVHYQRAGNYLKAFDCMERALVLRRHFFGVSSPEVTHACKALAEMCNLLSMSYLQQDNYAVTIDLLKKAEILSQHHPAEKATTLNNLACYYRRLGKLHAAMTCLKRALEIEKKLQNVKNAADTHLNICAVLSQLGKHKQALEHSQDALLILQDEFFKVNDSHSTATFSTNEVKTAPGPSVDENLVRASLDRVSVMCIAYHNIGVEQEFLKDYQNSVLSYKKVPSRSTKPLLAIVGLTEFSCVQGVGLAEQYLGVDHQITTTVRNSYLAAKRTIATKARALSPSPGKDMKAPNKGPSRLLHSPRGGSANAPWGGSLVRNPSPLSKNHGDLPSPRSIIADALAKPGVLPPIASPVKTMSPRDPFFSPRYRFDQDPVVVATASPEKEDATRKAEESATSIDNSASSQSVVGPNIEAEAKPPSVSPELDRTMEFQSDGIQAEKMDHEDEDFKYAAEEGEAIPEDATFLAEDTEVETSGFDAVDDPMNSALMKDADDVAMEMVPDSDLVDREEIGVISGDHDESEAAVFAQYQHEFREAVIDGEVSESYQILNDNPGEAVNEIDQILKSAGIFNSSDENENEPVQQYTPVKEEAFRDIIMQRDAFTEDTYTSSDLPTYQEDPESHVVDQVIEGSGEPQVADQVAVNSGVSLDVDHVEVNNAEGSTRSPTELSERAELSQEVVRLDEPIVLTASGIFDEHHDGNMSTGLFDDVPQSSENATQLHASDSLNPANPTSAEEWIVESHYHRQELETWQVETSPAPAIPDHFDNASSDLNGPMPEFVDEPQEFIQSSPLVATHDTPPNEVVDDAHTYAELPADSAENLEHFAAAVSDDAITHDTNELHAVTEDLTDHANLAAIVHDHAASWDYSQGVPDGTYLSDVPIEHMEGHYEWTEENMTDGSTHPEWQEHDGTYQGEYPDWNTNHGEYAVEGQNTTDVPEGSVSESLAVTAPSDSETVTWL</sequence>
<keyword evidence="1" id="KW-0677">Repeat</keyword>
<gene>
    <name evidence="5" type="ORF">N0F65_008704</name>
</gene>
<feature type="region of interest" description="Disordered" evidence="4">
    <location>
        <begin position="292"/>
        <end position="345"/>
    </location>
</feature>
<feature type="compositionally biased region" description="Basic and acidic residues" evidence="4">
    <location>
        <begin position="396"/>
        <end position="407"/>
    </location>
</feature>
<keyword evidence="2 3" id="KW-0802">TPR repeat</keyword>
<reference evidence="5" key="1">
    <citation type="submission" date="2022-11" db="EMBL/GenBank/DDBJ databases">
        <authorList>
            <person name="Morgan W.R."/>
            <person name="Tartar A."/>
        </authorList>
    </citation>
    <scope>NUCLEOTIDE SEQUENCE</scope>
    <source>
        <strain evidence="5">ARSEF 373</strain>
    </source>
</reference>
<reference evidence="5" key="2">
    <citation type="journal article" date="2023" name="Microbiol Resour">
        <title>Decontamination and Annotation of the Draft Genome Sequence of the Oomycete Lagenidium giganteum ARSEF 373.</title>
        <authorList>
            <person name="Morgan W.R."/>
            <person name="Tartar A."/>
        </authorList>
    </citation>
    <scope>NUCLEOTIDE SEQUENCE</scope>
    <source>
        <strain evidence="5">ARSEF 373</strain>
    </source>
</reference>
<evidence type="ECO:0000256" key="3">
    <source>
        <dbReference type="PROSITE-ProRule" id="PRU00339"/>
    </source>
</evidence>
<accession>A0AAV2YMA9</accession>
<dbReference type="AlphaFoldDB" id="A0AAV2YMA9"/>
<evidence type="ECO:0000313" key="6">
    <source>
        <dbReference type="Proteomes" id="UP001146120"/>
    </source>
</evidence>
<dbReference type="EMBL" id="DAKRPA010000177">
    <property type="protein sequence ID" value="DAZ96125.1"/>
    <property type="molecule type" value="Genomic_DNA"/>
</dbReference>
<evidence type="ECO:0000313" key="5">
    <source>
        <dbReference type="EMBL" id="DAZ96125.1"/>
    </source>
</evidence>
<feature type="region of interest" description="Disordered" evidence="4">
    <location>
        <begin position="394"/>
        <end position="440"/>
    </location>
</feature>
<feature type="region of interest" description="Disordered" evidence="4">
    <location>
        <begin position="707"/>
        <end position="743"/>
    </location>
</feature>
<feature type="compositionally biased region" description="Polar residues" evidence="4">
    <location>
        <begin position="408"/>
        <end position="422"/>
    </location>
</feature>
<dbReference type="PANTHER" id="PTHR45641:SF19">
    <property type="entry name" value="NEPHROCYSTIN-3"/>
    <property type="match status" value="1"/>
</dbReference>